<dbReference type="GO" id="GO:0008270">
    <property type="term" value="F:zinc ion binding"/>
    <property type="evidence" value="ECO:0007669"/>
    <property type="project" value="UniProtKB-UniRule"/>
</dbReference>
<protein>
    <recommendedName>
        <fullName evidence="6">Dihydroorotase</fullName>
        <shortName evidence="6">DHOase</shortName>
        <ecNumber evidence="6">3.5.2.3</ecNumber>
    </recommendedName>
</protein>
<dbReference type="PROSITE" id="PS00483">
    <property type="entry name" value="DIHYDROOROTASE_2"/>
    <property type="match status" value="1"/>
</dbReference>
<dbReference type="InterPro" id="IPR024403">
    <property type="entry name" value="DHOase_cat"/>
</dbReference>
<keyword evidence="3 6" id="KW-0479">Metal-binding</keyword>
<dbReference type="RefSeq" id="WP_054535625.1">
    <property type="nucleotide sequence ID" value="NZ_LGKP01000025.1"/>
</dbReference>
<dbReference type="GO" id="GO:0006145">
    <property type="term" value="P:purine nucleobase catabolic process"/>
    <property type="evidence" value="ECO:0007669"/>
    <property type="project" value="TreeGrafter"/>
</dbReference>
<dbReference type="STRING" id="70996.SE18_16845"/>
<dbReference type="InterPro" id="IPR032466">
    <property type="entry name" value="Metal_Hydrolase"/>
</dbReference>
<comment type="similarity">
    <text evidence="2 6">Belongs to the metallo-dependent hydrolases superfamily. DHOase family. Class I DHOase subfamily.</text>
</comment>
<evidence type="ECO:0000256" key="1">
    <source>
        <dbReference type="ARBA" id="ARBA00002368"/>
    </source>
</evidence>
<dbReference type="InterPro" id="IPR002195">
    <property type="entry name" value="Dihydroorotase_CS"/>
</dbReference>
<dbReference type="UniPathway" id="UPA00070">
    <property type="reaction ID" value="UER00117"/>
</dbReference>
<dbReference type="InterPro" id="IPR011059">
    <property type="entry name" value="Metal-dep_hydrolase_composite"/>
</dbReference>
<feature type="binding site" evidence="6">
    <location>
        <position position="238"/>
    </location>
    <ligand>
        <name>Zn(2+)</name>
        <dbReference type="ChEBI" id="CHEBI:29105"/>
        <label>2</label>
    </ligand>
</feature>
<evidence type="ECO:0000313" key="9">
    <source>
        <dbReference type="Proteomes" id="UP000050277"/>
    </source>
</evidence>
<feature type="binding site" evidence="6">
    <location>
        <position position="329"/>
    </location>
    <ligand>
        <name>Zn(2+)</name>
        <dbReference type="ChEBI" id="CHEBI:29105"/>
        <label>1</label>
    </ligand>
</feature>
<feature type="binding site" evidence="6">
    <location>
        <begin position="347"/>
        <end position="348"/>
    </location>
    <ligand>
        <name>substrate</name>
    </ligand>
</feature>
<dbReference type="EMBL" id="LGKP01000025">
    <property type="protein sequence ID" value="KPL85331.1"/>
    <property type="molecule type" value="Genomic_DNA"/>
</dbReference>
<evidence type="ECO:0000256" key="4">
    <source>
        <dbReference type="ARBA" id="ARBA00022801"/>
    </source>
</evidence>
<feature type="active site" evidence="6">
    <location>
        <position position="329"/>
    </location>
</feature>
<feature type="binding site" evidence="6">
    <location>
        <position position="66"/>
    </location>
    <ligand>
        <name>Zn(2+)</name>
        <dbReference type="ChEBI" id="CHEBI:29105"/>
        <label>1</label>
    </ligand>
</feature>
<feature type="binding site" evidence="6">
    <location>
        <position position="158"/>
    </location>
    <ligand>
        <name>Zn(2+)</name>
        <dbReference type="ChEBI" id="CHEBI:29105"/>
        <label>1</label>
    </ligand>
</feature>
<evidence type="ECO:0000256" key="5">
    <source>
        <dbReference type="ARBA" id="ARBA00022975"/>
    </source>
</evidence>
<dbReference type="HAMAP" id="MF_00220_B">
    <property type="entry name" value="PyrC_classI_B"/>
    <property type="match status" value="1"/>
</dbReference>
<comment type="caution">
    <text evidence="6">Lacks conserved residue(s) required for the propagation of feature annotation.</text>
</comment>
<dbReference type="Proteomes" id="UP000050277">
    <property type="component" value="Unassembled WGS sequence"/>
</dbReference>
<dbReference type="OrthoDB" id="9765462at2"/>
<dbReference type="InterPro" id="IPR004722">
    <property type="entry name" value="DHOase"/>
</dbReference>
<dbReference type="EC" id="3.5.2.3" evidence="6"/>
<dbReference type="SUPFAM" id="SSF51556">
    <property type="entry name" value="Metallo-dependent hydrolases"/>
    <property type="match status" value="1"/>
</dbReference>
<feature type="binding site" evidence="6">
    <location>
        <position position="158"/>
    </location>
    <ligand>
        <name>Zn(2+)</name>
        <dbReference type="ChEBI" id="CHEBI:29105"/>
        <label>2</label>
    </ligand>
</feature>
<dbReference type="SUPFAM" id="SSF51338">
    <property type="entry name" value="Composite domain of metallo-dependent hydrolases"/>
    <property type="match status" value="1"/>
</dbReference>
<dbReference type="GO" id="GO:0004151">
    <property type="term" value="F:dihydroorotase activity"/>
    <property type="evidence" value="ECO:0007669"/>
    <property type="project" value="UniProtKB-UniRule"/>
</dbReference>
<dbReference type="PANTHER" id="PTHR43668:SF2">
    <property type="entry name" value="ALLANTOINASE"/>
    <property type="match status" value="1"/>
</dbReference>
<comment type="caution">
    <text evidence="8">The sequence shown here is derived from an EMBL/GenBank/DDBJ whole genome shotgun (WGS) entry which is preliminary data.</text>
</comment>
<dbReference type="PANTHER" id="PTHR43668">
    <property type="entry name" value="ALLANTOINASE"/>
    <property type="match status" value="1"/>
</dbReference>
<dbReference type="AlphaFoldDB" id="A0A0P6Y6Q6"/>
<evidence type="ECO:0000256" key="6">
    <source>
        <dbReference type="HAMAP-Rule" id="MF_00220"/>
    </source>
</evidence>
<proteinExistence type="inferred from homology"/>
<dbReference type="Gene3D" id="3.20.20.140">
    <property type="entry name" value="Metal-dependent hydrolases"/>
    <property type="match status" value="1"/>
</dbReference>
<feature type="binding site" evidence="6">
    <location>
        <position position="333"/>
    </location>
    <ligand>
        <name>substrate</name>
    </ligand>
</feature>
<name>A0A0P6Y6Q6_9CHLR</name>
<keyword evidence="9" id="KW-1185">Reference proteome</keyword>
<dbReference type="GO" id="GO:0004038">
    <property type="term" value="F:allantoinase activity"/>
    <property type="evidence" value="ECO:0007669"/>
    <property type="project" value="TreeGrafter"/>
</dbReference>
<evidence type="ECO:0000313" key="8">
    <source>
        <dbReference type="EMBL" id="KPL85331.1"/>
    </source>
</evidence>
<organism evidence="8 9">
    <name type="scientific">Herpetosiphon geysericola</name>
    <dbReference type="NCBI Taxonomy" id="70996"/>
    <lineage>
        <taxon>Bacteria</taxon>
        <taxon>Bacillati</taxon>
        <taxon>Chloroflexota</taxon>
        <taxon>Chloroflexia</taxon>
        <taxon>Herpetosiphonales</taxon>
        <taxon>Herpetosiphonaceae</taxon>
        <taxon>Herpetosiphon</taxon>
    </lineage>
</organism>
<dbReference type="GO" id="GO:0005737">
    <property type="term" value="C:cytoplasm"/>
    <property type="evidence" value="ECO:0007669"/>
    <property type="project" value="TreeGrafter"/>
</dbReference>
<evidence type="ECO:0000259" key="7">
    <source>
        <dbReference type="Pfam" id="PF12890"/>
    </source>
</evidence>
<dbReference type="Pfam" id="PF12890">
    <property type="entry name" value="DHOase"/>
    <property type="match status" value="1"/>
</dbReference>
<keyword evidence="4 6" id="KW-0378">Hydrolase</keyword>
<dbReference type="Gene3D" id="2.30.40.10">
    <property type="entry name" value="Urease, subunit C, domain 1"/>
    <property type="match status" value="1"/>
</dbReference>
<dbReference type="PATRIC" id="fig|70996.4.peg.241"/>
<comment type="cofactor">
    <cofactor evidence="6">
        <name>Zn(2+)</name>
        <dbReference type="ChEBI" id="CHEBI:29105"/>
    </cofactor>
    <text evidence="6">Binds 2 Zn(2+) ions per subunit.</text>
</comment>
<reference evidence="8 9" key="1">
    <citation type="submission" date="2015-07" db="EMBL/GenBank/DDBJ databases">
        <title>Whole genome sequence of Herpetosiphon geysericola DSM 7119.</title>
        <authorList>
            <person name="Hemp J."/>
            <person name="Ward L.M."/>
            <person name="Pace L.A."/>
            <person name="Fischer W.W."/>
        </authorList>
    </citation>
    <scope>NUCLEOTIDE SEQUENCE [LARGE SCALE GENOMIC DNA]</scope>
    <source>
        <strain evidence="8 9">DSM 7119</strain>
    </source>
</reference>
<dbReference type="GO" id="GO:0044205">
    <property type="term" value="P:'de novo' UMP biosynthetic process"/>
    <property type="evidence" value="ECO:0007669"/>
    <property type="project" value="UniProtKB-UniRule"/>
</dbReference>
<keyword evidence="6" id="KW-0862">Zinc</keyword>
<feature type="domain" description="Dihydroorotase catalytic" evidence="7">
    <location>
        <begin position="57"/>
        <end position="241"/>
    </location>
</feature>
<gene>
    <name evidence="6" type="primary">pyrC</name>
    <name evidence="8" type="ORF">SE18_16845</name>
</gene>
<dbReference type="NCBIfam" id="TIGR00857">
    <property type="entry name" value="pyrC_multi"/>
    <property type="match status" value="1"/>
</dbReference>
<feature type="binding site" evidence="6">
    <location>
        <position position="100"/>
    </location>
    <ligand>
        <name>substrate</name>
    </ligand>
</feature>
<comment type="function">
    <text evidence="1 6">Catalyzes the reversible cyclization of carbamoyl aspartate to dihydroorotate.</text>
</comment>
<keyword evidence="5 6" id="KW-0665">Pyrimidine biosynthesis</keyword>
<comment type="pathway">
    <text evidence="6">Pyrimidine metabolism; UMP biosynthesis via de novo pathway; (S)-dihydroorotate from bicarbonate: step 3/3.</text>
</comment>
<accession>A0A0P6Y6Q6</accession>
<feature type="binding site" evidence="6">
    <location>
        <position position="185"/>
    </location>
    <ligand>
        <name>Zn(2+)</name>
        <dbReference type="ChEBI" id="CHEBI:29105"/>
        <label>2</label>
    </ligand>
</feature>
<evidence type="ECO:0000256" key="3">
    <source>
        <dbReference type="ARBA" id="ARBA00022723"/>
    </source>
</evidence>
<feature type="binding site" evidence="6">
    <location>
        <begin position="68"/>
        <end position="70"/>
    </location>
    <ligand>
        <name>substrate</name>
    </ligand>
</feature>
<evidence type="ECO:0000256" key="2">
    <source>
        <dbReference type="ARBA" id="ARBA00010286"/>
    </source>
</evidence>
<dbReference type="CDD" id="cd01317">
    <property type="entry name" value="DHOase_IIa"/>
    <property type="match status" value="1"/>
</dbReference>
<sequence>MSRIVIKNGCIIDPARKTATVGDLVLENNRVREVIELAMAPDSYGDDVEFIDASGCFVTPGFIDIHTHLREPGFEGKETIATGMDAAVRGGYTTICPMPNTNPALDSAPLIRQQFDIAARHGPIHVLPIGAVTLGREGKVLAPLIELAEAGAHGFSDDGSPVWDAHIMRQALLYSKMTGRPVMNHCEDLSIVRGAPMNEGAVATRLGLSGWPAAGEEVMIARDIALAEETGGRLHICHVSTAGGVELIRAAKARGVRVTAEVTPHHLTMTDRWVLGNMEPWDGQGPYDPSQLAPYDTRTRVSPPLRASEDVAALIAGLRDGTIDAVATDHAPHTHVDKECEYGFAAPGFTGLELALPMVLTLVQTMQIDIVELIARMTIGPAAIIDVLPISLGPDDPATLTIFDPAALWTVTPEALASKGKNSPLMGQEMRGQVMLTMLEGQIVFRREQFGEASRREHGGAVGKLSGVFDEEE</sequence>
<dbReference type="InterPro" id="IPR050138">
    <property type="entry name" value="DHOase/Allantoinase_Hydrolase"/>
</dbReference>
<feature type="binding site" evidence="6">
    <location>
        <position position="68"/>
    </location>
    <ligand>
        <name>Zn(2+)</name>
        <dbReference type="ChEBI" id="CHEBI:29105"/>
        <label>1</label>
    </ligand>
</feature>
<comment type="catalytic activity">
    <reaction evidence="6">
        <text>(S)-dihydroorotate + H2O = N-carbamoyl-L-aspartate + H(+)</text>
        <dbReference type="Rhea" id="RHEA:24296"/>
        <dbReference type="ChEBI" id="CHEBI:15377"/>
        <dbReference type="ChEBI" id="CHEBI:15378"/>
        <dbReference type="ChEBI" id="CHEBI:30864"/>
        <dbReference type="ChEBI" id="CHEBI:32814"/>
        <dbReference type="EC" id="3.5.2.3"/>
    </reaction>
</comment>